<dbReference type="EMBL" id="JBDPZC010000001">
    <property type="protein sequence ID" value="MEO3712060.1"/>
    <property type="molecule type" value="Genomic_DNA"/>
</dbReference>
<keyword evidence="4" id="KW-1185">Reference proteome</keyword>
<dbReference type="Gene3D" id="3.90.550.10">
    <property type="entry name" value="Spore Coat Polysaccharide Biosynthesis Protein SpsA, Chain A"/>
    <property type="match status" value="1"/>
</dbReference>
<evidence type="ECO:0000256" key="1">
    <source>
        <dbReference type="SAM" id="MobiDB-lite"/>
    </source>
</evidence>
<dbReference type="EC" id="2.4.-.-" evidence="3"/>
<sequence length="327" mass="36997">MEASPPERAHDSRQTSPPGPASALPLFTVFTPTYNRAHTLHRVHESLRAQTFTDFEWLIVDDGSTDGTAALVEQWQQQGRMQIRLVTQANRGKHFAYNRGVREARGELFLAFDSDDSCVPDTLAVLRETWLGIPDKTRPSFSGVSCLCRDEAGTVLGGPLPAPVIDGHPHRLLPQLGRHAEMWGIHRTEVLRAHPFPEFDGEKFVPEGLIWNRISRRFQVRHISRALRIYHDSADSLSRKMVDLRHRSPRGSSLYYAELLQDCERPAQVLRCAANLARYQPESAATRHAATGVPLRLRPWFWVGVMLGQVLRWRDARQARPARKGAA</sequence>
<evidence type="ECO:0000313" key="4">
    <source>
        <dbReference type="Proteomes" id="UP001462640"/>
    </source>
</evidence>
<evidence type="ECO:0000313" key="3">
    <source>
        <dbReference type="EMBL" id="MEO3712060.1"/>
    </source>
</evidence>
<dbReference type="PANTHER" id="PTHR43685:SF11">
    <property type="entry name" value="GLYCOSYLTRANSFERASE TAGX-RELATED"/>
    <property type="match status" value="1"/>
</dbReference>
<keyword evidence="3" id="KW-0808">Transferase</keyword>
<dbReference type="PANTHER" id="PTHR43685">
    <property type="entry name" value="GLYCOSYLTRANSFERASE"/>
    <property type="match status" value="1"/>
</dbReference>
<evidence type="ECO:0000259" key="2">
    <source>
        <dbReference type="Pfam" id="PF00535"/>
    </source>
</evidence>
<feature type="domain" description="Glycosyltransferase 2-like" evidence="2">
    <location>
        <begin position="28"/>
        <end position="128"/>
    </location>
</feature>
<name>A0ABV0GAG9_9BURK</name>
<feature type="region of interest" description="Disordered" evidence="1">
    <location>
        <begin position="1"/>
        <end position="24"/>
    </location>
</feature>
<proteinExistence type="predicted"/>
<feature type="compositionally biased region" description="Basic and acidic residues" evidence="1">
    <location>
        <begin position="1"/>
        <end position="13"/>
    </location>
</feature>
<dbReference type="Proteomes" id="UP001462640">
    <property type="component" value="Unassembled WGS sequence"/>
</dbReference>
<gene>
    <name evidence="3" type="ORF">ABDJ40_04680</name>
</gene>
<dbReference type="CDD" id="cd00761">
    <property type="entry name" value="Glyco_tranf_GTA_type"/>
    <property type="match status" value="1"/>
</dbReference>
<dbReference type="RefSeq" id="WP_347606689.1">
    <property type="nucleotide sequence ID" value="NZ_JBDPZC010000001.1"/>
</dbReference>
<dbReference type="GO" id="GO:0016757">
    <property type="term" value="F:glycosyltransferase activity"/>
    <property type="evidence" value="ECO:0007669"/>
    <property type="project" value="UniProtKB-KW"/>
</dbReference>
<dbReference type="InterPro" id="IPR029044">
    <property type="entry name" value="Nucleotide-diphossugar_trans"/>
</dbReference>
<dbReference type="InterPro" id="IPR050834">
    <property type="entry name" value="Glycosyltransf_2"/>
</dbReference>
<comment type="caution">
    <text evidence="3">The sequence shown here is derived from an EMBL/GenBank/DDBJ whole genome shotgun (WGS) entry which is preliminary data.</text>
</comment>
<reference evidence="3 4" key="1">
    <citation type="submission" date="2024-05" db="EMBL/GenBank/DDBJ databases">
        <title>Roseateles sp. 2.12 16S ribosomal RNA gene Genome sequencing and assembly.</title>
        <authorList>
            <person name="Woo H."/>
        </authorList>
    </citation>
    <scope>NUCLEOTIDE SEQUENCE [LARGE SCALE GENOMIC DNA]</scope>
    <source>
        <strain evidence="3 4">2.12</strain>
    </source>
</reference>
<organism evidence="3 4">
    <name type="scientific">Roseateles flavus</name>
    <dbReference type="NCBI Taxonomy" id="3149041"/>
    <lineage>
        <taxon>Bacteria</taxon>
        <taxon>Pseudomonadati</taxon>
        <taxon>Pseudomonadota</taxon>
        <taxon>Betaproteobacteria</taxon>
        <taxon>Burkholderiales</taxon>
        <taxon>Sphaerotilaceae</taxon>
        <taxon>Roseateles</taxon>
    </lineage>
</organism>
<protein>
    <submittedName>
        <fullName evidence="3">Glycosyltransferase family 2 protein</fullName>
        <ecNumber evidence="3">2.4.-.-</ecNumber>
    </submittedName>
</protein>
<dbReference type="Pfam" id="PF00535">
    <property type="entry name" value="Glycos_transf_2"/>
    <property type="match status" value="1"/>
</dbReference>
<dbReference type="InterPro" id="IPR001173">
    <property type="entry name" value="Glyco_trans_2-like"/>
</dbReference>
<keyword evidence="3" id="KW-0328">Glycosyltransferase</keyword>
<accession>A0ABV0GAG9</accession>
<dbReference type="SUPFAM" id="SSF53448">
    <property type="entry name" value="Nucleotide-diphospho-sugar transferases"/>
    <property type="match status" value="1"/>
</dbReference>